<evidence type="ECO:0000313" key="1">
    <source>
        <dbReference type="EMBL" id="KAF6492111.1"/>
    </source>
</evidence>
<proteinExistence type="predicted"/>
<dbReference type="InterPro" id="IPR036719">
    <property type="entry name" value="Neuro-gated_channel_TM_sf"/>
</dbReference>
<organism evidence="1 2">
    <name type="scientific">Molossus molossus</name>
    <name type="common">Pallas' mastiff bat</name>
    <name type="synonym">Vespertilio molossus</name>
    <dbReference type="NCBI Taxonomy" id="27622"/>
    <lineage>
        <taxon>Eukaryota</taxon>
        <taxon>Metazoa</taxon>
        <taxon>Chordata</taxon>
        <taxon>Craniata</taxon>
        <taxon>Vertebrata</taxon>
        <taxon>Euteleostomi</taxon>
        <taxon>Mammalia</taxon>
        <taxon>Eutheria</taxon>
        <taxon>Laurasiatheria</taxon>
        <taxon>Chiroptera</taxon>
        <taxon>Yangochiroptera</taxon>
        <taxon>Molossidae</taxon>
        <taxon>Molossus</taxon>
    </lineage>
</organism>
<reference evidence="1 2" key="1">
    <citation type="journal article" date="2020" name="Nature">
        <title>Six reference-quality genomes reveal evolution of bat adaptations.</title>
        <authorList>
            <person name="Jebb D."/>
            <person name="Huang Z."/>
            <person name="Pippel M."/>
            <person name="Hughes G.M."/>
            <person name="Lavrichenko K."/>
            <person name="Devanna P."/>
            <person name="Winkler S."/>
            <person name="Jermiin L.S."/>
            <person name="Skirmuntt E.C."/>
            <person name="Katzourakis A."/>
            <person name="Burkitt-Gray L."/>
            <person name="Ray D.A."/>
            <person name="Sullivan K.A.M."/>
            <person name="Roscito J.G."/>
            <person name="Kirilenko B.M."/>
            <person name="Davalos L.M."/>
            <person name="Corthals A.P."/>
            <person name="Power M.L."/>
            <person name="Jones G."/>
            <person name="Ransome R.D."/>
            <person name="Dechmann D.K.N."/>
            <person name="Locatelli A.G."/>
            <person name="Puechmaille S.J."/>
            <person name="Fedrigo O."/>
            <person name="Jarvis E.D."/>
            <person name="Hiller M."/>
            <person name="Vernes S.C."/>
            <person name="Myers E.W."/>
            <person name="Teeling E.C."/>
        </authorList>
    </citation>
    <scope>NUCLEOTIDE SEQUENCE [LARGE SCALE GENOMIC DNA]</scope>
    <source>
        <strain evidence="1">MMolMol1</strain>
        <tissue evidence="1">Muscle</tissue>
    </source>
</reference>
<keyword evidence="1" id="KW-0675">Receptor</keyword>
<name>A0A7J8J6F0_MOLMO</name>
<sequence>MSWISFWIKKDSAPARTSLGEWVSLISIHARVLTPPHAHAYQQQQDAFVCEFEDSKEESDEEEGPYYPTQQSLHSSLTQCCGSCCRFCKYLCVVRSCEGSMWQQGCIFIHIYCLDNYSRVFPVTFFSFNVLYWLVCLNL</sequence>
<gene>
    <name evidence="1" type="ORF">HJG59_005432</name>
</gene>
<accession>A0A7J8J6F0</accession>
<comment type="caution">
    <text evidence="1">The sequence shown here is derived from an EMBL/GenBank/DDBJ whole genome shotgun (WGS) entry which is preliminary data.</text>
</comment>
<dbReference type="GO" id="GO:0006811">
    <property type="term" value="P:monoatomic ion transport"/>
    <property type="evidence" value="ECO:0007669"/>
    <property type="project" value="InterPro"/>
</dbReference>
<keyword evidence="2" id="KW-1185">Reference proteome</keyword>
<dbReference type="SUPFAM" id="SSF90112">
    <property type="entry name" value="Neurotransmitter-gated ion-channel transmembrane pore"/>
    <property type="match status" value="1"/>
</dbReference>
<dbReference type="InParanoid" id="A0A7J8J6F0"/>
<dbReference type="Proteomes" id="UP000550707">
    <property type="component" value="Unassembled WGS sequence"/>
</dbReference>
<dbReference type="AlphaFoldDB" id="A0A7J8J6F0"/>
<dbReference type="EMBL" id="JACASF010000002">
    <property type="protein sequence ID" value="KAF6492111.1"/>
    <property type="molecule type" value="Genomic_DNA"/>
</dbReference>
<protein>
    <submittedName>
        <fullName evidence="1">Gamma-aminobutyric acid type A receptor subunit epsilon</fullName>
    </submittedName>
</protein>
<dbReference type="GO" id="GO:0016020">
    <property type="term" value="C:membrane"/>
    <property type="evidence" value="ECO:0007669"/>
    <property type="project" value="InterPro"/>
</dbReference>
<evidence type="ECO:0000313" key="2">
    <source>
        <dbReference type="Proteomes" id="UP000550707"/>
    </source>
</evidence>